<dbReference type="GO" id="GO:0016740">
    <property type="term" value="F:transferase activity"/>
    <property type="evidence" value="ECO:0007669"/>
    <property type="project" value="UniProtKB-KW"/>
</dbReference>
<gene>
    <name evidence="2" type="ORF">Gocc_1744</name>
</gene>
<feature type="domain" description="Bacterial sugar transferase" evidence="1">
    <location>
        <begin position="42"/>
        <end position="76"/>
    </location>
</feature>
<dbReference type="Pfam" id="PF02397">
    <property type="entry name" value="Bac_transf"/>
    <property type="match status" value="1"/>
</dbReference>
<evidence type="ECO:0000313" key="2">
    <source>
        <dbReference type="EMBL" id="RDI74855.1"/>
    </source>
</evidence>
<dbReference type="Proteomes" id="UP000254134">
    <property type="component" value="Unassembled WGS sequence"/>
</dbReference>
<accession>A0A7M2YXY1</accession>
<evidence type="ECO:0000313" key="3">
    <source>
        <dbReference type="Proteomes" id="UP000254134"/>
    </source>
</evidence>
<protein>
    <submittedName>
        <fullName evidence="2">Bacterial sugar transferase</fullName>
    </submittedName>
</protein>
<name>A0A7M2YXY1_9ACTN</name>
<dbReference type="AlphaFoldDB" id="A0A7M2YXY1"/>
<proteinExistence type="predicted"/>
<keyword evidence="3" id="KW-1185">Reference proteome</keyword>
<dbReference type="InterPro" id="IPR003362">
    <property type="entry name" value="Bact_transf"/>
</dbReference>
<keyword evidence="2" id="KW-0808">Transferase</keyword>
<dbReference type="EMBL" id="QQZY01000003">
    <property type="protein sequence ID" value="RDI74855.1"/>
    <property type="molecule type" value="Genomic_DNA"/>
</dbReference>
<sequence length="80" mass="9272">MAASAVGARVGPGETCRRRLDEWQAAGVWDKLHELLLARLQQAGEIEVKLDYLYVTNWSLWWDTKLLLRTVPVVFKRRGY</sequence>
<organism evidence="2 3">
    <name type="scientific">Gaiella occulta</name>
    <dbReference type="NCBI Taxonomy" id="1002870"/>
    <lineage>
        <taxon>Bacteria</taxon>
        <taxon>Bacillati</taxon>
        <taxon>Actinomycetota</taxon>
        <taxon>Thermoleophilia</taxon>
        <taxon>Gaiellales</taxon>
        <taxon>Gaiellaceae</taxon>
        <taxon>Gaiella</taxon>
    </lineage>
</organism>
<reference evidence="2 3" key="1">
    <citation type="submission" date="2018-07" db="EMBL/GenBank/DDBJ databases">
        <title>High-quality-draft genome sequence of Gaiella occulta.</title>
        <authorList>
            <person name="Severino R."/>
            <person name="Froufe H.J.C."/>
            <person name="Rainey F.A."/>
            <person name="Barroso C."/>
            <person name="Albuquerque L."/>
            <person name="Lobo-Da-Cunha A."/>
            <person name="Da Costa M.S."/>
            <person name="Egas C."/>
        </authorList>
    </citation>
    <scope>NUCLEOTIDE SEQUENCE [LARGE SCALE GENOMIC DNA]</scope>
    <source>
        <strain evidence="2 3">F2-233</strain>
    </source>
</reference>
<comment type="caution">
    <text evidence="2">The sequence shown here is derived from an EMBL/GenBank/DDBJ whole genome shotgun (WGS) entry which is preliminary data.</text>
</comment>
<dbReference type="OrthoDB" id="4546548at2"/>
<reference evidence="3" key="2">
    <citation type="journal article" date="2019" name="MicrobiologyOpen">
        <title>High-quality draft genome sequence of Gaiella occulta isolated from a 150 meter deep mineral water borehole and comparison with the genome sequences of other deep-branching lineages of the phylum Actinobacteria.</title>
        <authorList>
            <person name="Severino R."/>
            <person name="Froufe H.J.C."/>
            <person name="Barroso C."/>
            <person name="Albuquerque L."/>
            <person name="Lobo-da-Cunha A."/>
            <person name="da Costa M.S."/>
            <person name="Egas C."/>
        </authorList>
    </citation>
    <scope>NUCLEOTIDE SEQUENCE [LARGE SCALE GENOMIC DNA]</scope>
    <source>
        <strain evidence="3">F2-233</strain>
    </source>
</reference>
<evidence type="ECO:0000259" key="1">
    <source>
        <dbReference type="Pfam" id="PF02397"/>
    </source>
</evidence>